<feature type="compositionally biased region" description="Basic and acidic residues" evidence="10">
    <location>
        <begin position="1868"/>
        <end position="1877"/>
    </location>
</feature>
<dbReference type="InterPro" id="IPR043129">
    <property type="entry name" value="ATPase_NBD"/>
</dbReference>
<feature type="region of interest" description="Disordered" evidence="10">
    <location>
        <begin position="560"/>
        <end position="611"/>
    </location>
</feature>
<reference evidence="11 12" key="3">
    <citation type="submission" date="2019-11" db="EMBL/GenBank/DDBJ databases">
        <title>A de novo genome assembly of a pear dwarfing rootstock.</title>
        <authorList>
            <person name="Wang F."/>
            <person name="Wang J."/>
            <person name="Li S."/>
            <person name="Zhang Y."/>
            <person name="Fang M."/>
            <person name="Ma L."/>
            <person name="Zhao Y."/>
            <person name="Jiang S."/>
        </authorList>
    </citation>
    <scope>NUCLEOTIDE SEQUENCE [LARGE SCALE GENOMIC DNA]</scope>
    <source>
        <strain evidence="11">S2</strain>
        <tissue evidence="11">Leaf</tissue>
    </source>
</reference>
<gene>
    <name evidence="11" type="ORF">D8674_004219</name>
</gene>
<dbReference type="CDD" id="cd07783">
    <property type="entry name" value="ASKHA_NBD_FGGY_SePSK_AtXK1-like"/>
    <property type="match status" value="1"/>
</dbReference>
<dbReference type="FunFam" id="3.30.420.40:FF:000180">
    <property type="entry name" value="D-ribulose kinase isoform X1"/>
    <property type="match status" value="1"/>
</dbReference>
<evidence type="ECO:0000256" key="1">
    <source>
        <dbReference type="ARBA" id="ARBA00001968"/>
    </source>
</evidence>
<reference evidence="12" key="2">
    <citation type="submission" date="2019-10" db="EMBL/GenBank/DDBJ databases">
        <title>A de novo genome assembly of a pear dwarfing rootstock.</title>
        <authorList>
            <person name="Wang F."/>
            <person name="Wang J."/>
            <person name="Li S."/>
            <person name="Zhang Y."/>
            <person name="Fang M."/>
            <person name="Ma L."/>
            <person name="Zhao Y."/>
            <person name="Jiang S."/>
        </authorList>
    </citation>
    <scope>NUCLEOTIDE SEQUENCE [LARGE SCALE GENOMIC DNA]</scope>
</reference>
<evidence type="ECO:0000256" key="8">
    <source>
        <dbReference type="ARBA" id="ARBA00066370"/>
    </source>
</evidence>
<feature type="compositionally biased region" description="Basic and acidic residues" evidence="10">
    <location>
        <begin position="1453"/>
        <end position="1465"/>
    </location>
</feature>
<feature type="compositionally biased region" description="Polar residues" evidence="10">
    <location>
        <begin position="1501"/>
        <end position="1515"/>
    </location>
</feature>
<keyword evidence="6" id="KW-0067">ATP-binding</keyword>
<proteinExistence type="inferred from homology"/>
<feature type="region of interest" description="Disordered" evidence="10">
    <location>
        <begin position="858"/>
        <end position="890"/>
    </location>
</feature>
<feature type="compositionally biased region" description="Polar residues" evidence="10">
    <location>
        <begin position="1879"/>
        <end position="1900"/>
    </location>
</feature>
<dbReference type="SUPFAM" id="SSF53067">
    <property type="entry name" value="Actin-like ATPase domain"/>
    <property type="match status" value="2"/>
</dbReference>
<comment type="similarity">
    <text evidence="2">Belongs to the FGGY kinase family.</text>
</comment>
<comment type="caution">
    <text evidence="11">The sequence shown here is derived from an EMBL/GenBank/DDBJ whole genome shotgun (WGS) entry which is preliminary data.</text>
</comment>
<comment type="catalytic activity">
    <reaction evidence="7">
        <text>D-ribulose + ATP = D-ribulose 5-phosphate + ADP + H(+)</text>
        <dbReference type="Rhea" id="RHEA:17601"/>
        <dbReference type="ChEBI" id="CHEBI:15378"/>
        <dbReference type="ChEBI" id="CHEBI:17173"/>
        <dbReference type="ChEBI" id="CHEBI:30616"/>
        <dbReference type="ChEBI" id="CHEBI:58121"/>
        <dbReference type="ChEBI" id="CHEBI:456216"/>
        <dbReference type="EC" id="2.7.1.47"/>
    </reaction>
</comment>
<dbReference type="GO" id="GO:0019150">
    <property type="term" value="F:D-ribulokinase activity"/>
    <property type="evidence" value="ECO:0007669"/>
    <property type="project" value="UniProtKB-EC"/>
</dbReference>
<evidence type="ECO:0000256" key="7">
    <source>
        <dbReference type="ARBA" id="ARBA00051146"/>
    </source>
</evidence>
<feature type="region of interest" description="Disordered" evidence="10">
    <location>
        <begin position="1868"/>
        <end position="1900"/>
    </location>
</feature>
<keyword evidence="3" id="KW-0808">Transferase</keyword>
<dbReference type="Gene3D" id="3.30.420.40">
    <property type="match status" value="2"/>
</dbReference>
<evidence type="ECO:0000256" key="10">
    <source>
        <dbReference type="SAM" id="MobiDB-lite"/>
    </source>
</evidence>
<feature type="region of interest" description="Disordered" evidence="10">
    <location>
        <begin position="1501"/>
        <end position="1521"/>
    </location>
</feature>
<organism evidence="11 12">
    <name type="scientific">Pyrus ussuriensis x Pyrus communis</name>
    <dbReference type="NCBI Taxonomy" id="2448454"/>
    <lineage>
        <taxon>Eukaryota</taxon>
        <taxon>Viridiplantae</taxon>
        <taxon>Streptophyta</taxon>
        <taxon>Embryophyta</taxon>
        <taxon>Tracheophyta</taxon>
        <taxon>Spermatophyta</taxon>
        <taxon>Magnoliopsida</taxon>
        <taxon>eudicotyledons</taxon>
        <taxon>Gunneridae</taxon>
        <taxon>Pentapetalae</taxon>
        <taxon>rosids</taxon>
        <taxon>fabids</taxon>
        <taxon>Rosales</taxon>
        <taxon>Rosaceae</taxon>
        <taxon>Amygdaloideae</taxon>
        <taxon>Maleae</taxon>
        <taxon>Pyrus</taxon>
    </lineage>
</organism>
<sequence length="1963" mass="213383">MLLASLYNPATATFFLFPWSTSPTHTHTHTHTHGMFSPRTEFSRNGLCNGVKNKQARPRWRPRGPTVPMAVGSNNDEAQVGVSAGKERLYLGMDFDVPSHLRELIASISIDGTSATTLIVDSSTGEPLCRPFLYNESCPDALPTVKSIAPLNHTVCSGSSTLSKLVSWWENDNSNKKSALLLHQADWLLWLLHGKLGVSDYNNALKVGYDPELESYPPWLLSQPYSQLLPSVRAPGTSIGRLKDDIRSDLGFPNDCVVCTGTTDSIAAFLAARATQPGKAVTSLGSTLAIKLLSTTRIEDARFGVYSHRLDDKWLVGGASNTGGAVLRQIFTDEQLEKLSEQINPMETSSLDYYPLQTVGERFPVADPNLAPRLHPRPESEVEFLHGILESIARIEAKAYSLLKDLGATQVDQVFTAGGGAKNEKWTKIRERVLGLPSDIPKIEKEQKISRAIASLRTQVSREDIVVETKANFPTGRLSRKSRDTAESSEVDDYEGSVGYMPLINESLQNILSGKRLTEVGKELDSKELESRRNVENEKARHEGMTREVRIDEKRHSLVRKVGDENRDSVDVHKGDHYLELSGGDVDANDDEASDYRSEKAESSSPDGSIADIFPILDELCPLLDLEAPQPANDESDSKSDRSNNGSNKSNEDIRNKGGEVEDDGVDDNDGDEEEAHGGKEDEFAIKWTEDDQKNLMDLRNLELERNQRLETIVRRRATKSFGLPAEKNLIDLDSSENPSNVTTILTTRHNPFDPQYDSSYDNMGLPPIPGSAPSILLPRTNPFHFPYELNENKPDHAKRDHFQQHFMTSQTKEAFFHRHESFNLGLSSIGDVKQERQEFKWRPFFVLEQLAPEGANCSSLQRQSSDASDLKLSSSHDTESVSSAADMDDRKFSEQDFAKEVEVISNIYQSYDIVGHGSQLSEDVDSLEIMEQDEKMSVQHGELEIKLGKVENSEPSLLGTGGFATPMEINDESSLSSLSKVDEKVSDVRKGGSSSSKSRSDLILKVAISPQPPLEHSEVHFTSGMVDGNQHKEPIYDPIYDSSPSTSEKAISFDSISSDIRADISKLISNSDSDANRFKNLDENEASSNSSYQYVSSKENPPLEQENHLSWSDKSMAEPHFDDHKPLIESASILLVSKEDSSTIQDVKIREVSDVQDPGLTNLSAVTSKSASSNIESGVQEPTTTYTASKQVCEVNVGELPKPFDLNDGLTKVETNDVGFTKEIASRNVRSSAQENLTTQSSLKLVSIGNVSELPKQSNANDVVGSKKETASRYIGSGVQEAVTTKSSSKMVSVGNVSELPKQSNVNDAVGFKNETTSSYIGSGAEEAVTMGSASKKILEGNVDELPKSPNSKNRSEKVEINAMECTKHISSNNTRSSVQETTIDIAMKPLSEGNAGNITEPSNAKDRFAEVRTNIVGFTKEVTSSNVGFGVQETITTHMTLKQVSEGNVGELRKPSDSKDESTKVGTNVARSTKEVALNNTRSGVQETMITHTGLKQVSEGNVSRLSKSSNSNDEPKKMGINVMNSIKEVVSTNSECGDHKAITTNTGSKQVPEGNVGELPKELDLKNGPTKIETIAASSSKELASSNAEPGVQEPIIAHSLKQVSEANVGELLKPSTSNDGPDKVKTNALGSTKKISSTNTRSSNVEPFTTDTAVKQVSDGSVGKLPKTLDLKDGSTKLGANAVGSTKETTLSNIDFGIQETITTDTFLKQVLEGKVGELPKQSDLKDELTKVESNVVGSAKDIASNNTEVGVQDTITICTSVNQVSEDVSELPKPSISKDESAKVGTNAVGSTKGVTSSNAGPGVQEFIATQMALKQILEGNIGKLTKLSEDGYEKLGIDVVSQTITTYTASKQVSEKNIVELSKPLDSKDGSTKVGTNTMSSNPETKSSNSRSVPETITTDAALKQVSEGNIHELLKPLNANDGLTEVETNAAGSSKEIESSSTKSGVLDAIWKTRFW</sequence>
<feature type="region of interest" description="Disordered" evidence="10">
    <location>
        <begin position="1774"/>
        <end position="1804"/>
    </location>
</feature>
<feature type="compositionally biased region" description="Basic and acidic residues" evidence="10">
    <location>
        <begin position="560"/>
        <end position="579"/>
    </location>
</feature>
<evidence type="ECO:0000313" key="12">
    <source>
        <dbReference type="Proteomes" id="UP000327157"/>
    </source>
</evidence>
<evidence type="ECO:0000256" key="5">
    <source>
        <dbReference type="ARBA" id="ARBA00022777"/>
    </source>
</evidence>
<feature type="region of interest" description="Disordered" evidence="10">
    <location>
        <begin position="525"/>
        <end position="548"/>
    </location>
</feature>
<evidence type="ECO:0000256" key="6">
    <source>
        <dbReference type="ARBA" id="ARBA00022840"/>
    </source>
</evidence>
<feature type="region of interest" description="Disordered" evidence="10">
    <location>
        <begin position="1449"/>
        <end position="1469"/>
    </location>
</feature>
<comment type="cofactor">
    <cofactor evidence="1">
        <name>a divalent metal cation</name>
        <dbReference type="ChEBI" id="CHEBI:60240"/>
    </cofactor>
</comment>
<feature type="region of interest" description="Disordered" evidence="10">
    <location>
        <begin position="1073"/>
        <end position="1108"/>
    </location>
</feature>
<dbReference type="EMBL" id="SMOL01000695">
    <property type="protein sequence ID" value="KAB2603214.1"/>
    <property type="molecule type" value="Genomic_DNA"/>
</dbReference>
<feature type="compositionally biased region" description="Low complexity" evidence="10">
    <location>
        <begin position="865"/>
        <end position="874"/>
    </location>
</feature>
<feature type="compositionally biased region" description="Basic and acidic residues" evidence="10">
    <location>
        <begin position="676"/>
        <end position="688"/>
    </location>
</feature>
<dbReference type="EC" id="2.7.1.47" evidence="8"/>
<feature type="compositionally biased region" description="Basic and acidic residues" evidence="10">
    <location>
        <begin position="981"/>
        <end position="991"/>
    </location>
</feature>
<evidence type="ECO:0000256" key="3">
    <source>
        <dbReference type="ARBA" id="ARBA00022679"/>
    </source>
</evidence>
<feature type="region of interest" description="Disordered" evidence="10">
    <location>
        <begin position="628"/>
        <end position="688"/>
    </location>
</feature>
<keyword evidence="4" id="KW-0547">Nucleotide-binding</keyword>
<name>A0A5N5FY37_9ROSA</name>
<dbReference type="Proteomes" id="UP000327157">
    <property type="component" value="Chromosome 10"/>
</dbReference>
<feature type="compositionally biased region" description="Polar residues" evidence="10">
    <location>
        <begin position="1793"/>
        <end position="1804"/>
    </location>
</feature>
<feature type="compositionally biased region" description="Low complexity" evidence="10">
    <location>
        <begin position="1088"/>
        <end position="1098"/>
    </location>
</feature>
<accession>A0A5N5FY37</accession>
<evidence type="ECO:0000256" key="2">
    <source>
        <dbReference type="ARBA" id="ARBA00009156"/>
    </source>
</evidence>
<evidence type="ECO:0000256" key="4">
    <source>
        <dbReference type="ARBA" id="ARBA00022741"/>
    </source>
</evidence>
<dbReference type="PANTHER" id="PTHR33870:SF4">
    <property type="entry name" value="CARDIOMYOPATHY-ASSOCIATED PROTEIN"/>
    <property type="match status" value="1"/>
</dbReference>
<dbReference type="PANTHER" id="PTHR33870">
    <property type="entry name" value="CARDIOMYOPATHY-ASSOCIATED PROTEIN"/>
    <property type="match status" value="1"/>
</dbReference>
<dbReference type="GO" id="GO:0005524">
    <property type="term" value="F:ATP binding"/>
    <property type="evidence" value="ECO:0007669"/>
    <property type="project" value="UniProtKB-KW"/>
</dbReference>
<dbReference type="OrthoDB" id="10262702at2759"/>
<evidence type="ECO:0000256" key="9">
    <source>
        <dbReference type="ARBA" id="ARBA00072590"/>
    </source>
</evidence>
<feature type="region of interest" description="Disordered" evidence="10">
    <location>
        <begin position="1545"/>
        <end position="1568"/>
    </location>
</feature>
<keyword evidence="12" id="KW-1185">Reference proteome</keyword>
<keyword evidence="5" id="KW-0418">Kinase</keyword>
<feature type="region of interest" description="Disordered" evidence="10">
    <location>
        <begin position="956"/>
        <end position="998"/>
    </location>
</feature>
<feature type="compositionally biased region" description="Acidic residues" evidence="10">
    <location>
        <begin position="661"/>
        <end position="675"/>
    </location>
</feature>
<reference evidence="11 12" key="1">
    <citation type="submission" date="2019-09" db="EMBL/GenBank/DDBJ databases">
        <authorList>
            <person name="Ou C."/>
        </authorList>
    </citation>
    <scope>NUCLEOTIDE SEQUENCE [LARGE SCALE GENOMIC DNA]</scope>
    <source>
        <strain evidence="11">S2</strain>
        <tissue evidence="11">Leaf</tissue>
    </source>
</reference>
<feature type="compositionally biased region" description="Basic and acidic residues" evidence="10">
    <location>
        <begin position="650"/>
        <end position="660"/>
    </location>
</feature>
<protein>
    <recommendedName>
        <fullName evidence="9">D-ribulose kinase</fullName>
        <ecNumber evidence="8">2.7.1.47</ecNumber>
    </recommendedName>
</protein>
<evidence type="ECO:0000313" key="11">
    <source>
        <dbReference type="EMBL" id="KAB2603214.1"/>
    </source>
</evidence>